<keyword evidence="1" id="KW-0812">Transmembrane</keyword>
<comment type="caution">
    <text evidence="3">The sequence shown here is derived from an EMBL/GenBank/DDBJ whole genome shotgun (WGS) entry which is preliminary data.</text>
</comment>
<keyword evidence="1" id="KW-0472">Membrane</keyword>
<evidence type="ECO:0000313" key="3">
    <source>
        <dbReference type="EMBL" id="THU65018.1"/>
    </source>
</evidence>
<dbReference type="AlphaFoldDB" id="A0A4S8JSD2"/>
<dbReference type="EMBL" id="PYDT01000004">
    <property type="protein sequence ID" value="THU65018.1"/>
    <property type="molecule type" value="Genomic_DNA"/>
</dbReference>
<dbReference type="Proteomes" id="UP000317650">
    <property type="component" value="Chromosome 1"/>
</dbReference>
<feature type="transmembrane region" description="Helical" evidence="1">
    <location>
        <begin position="40"/>
        <end position="68"/>
    </location>
</feature>
<evidence type="ECO:0000259" key="2">
    <source>
        <dbReference type="Pfam" id="PF03407"/>
    </source>
</evidence>
<keyword evidence="4" id="KW-1185">Reference proteome</keyword>
<name>A0A4S8JSD2_MUSBA</name>
<dbReference type="InterPro" id="IPR005069">
    <property type="entry name" value="Nucl-diP-sugar_transferase"/>
</dbReference>
<sequence length="755" mass="85314">MLVPPATAPTTNDTLRHLSLSLPSAPSRLRGRHRRPRPNFTGMPCLLGGFGCVCVIFFSLTGSIYFVLNQLQRLPEDRQLHTNDGSLNRPDSPSIVIFAAPRRFSTDKPDLVGARQDMAVRSWLALSPDVSVVLFGQHPSIFALARSLGPRVTVESAIDFTFMGTPFFHSMVSRSQAFNSGISVLIDPETILLPDFLGILHYSQNLNHGWFLFAKPHCVLHFPFQLLGTGKHWLREDGEVIEVEKLQEHLIQKGNWSTCGERLLMAWNNGVVPLHAGIVPPFVYGEGLHNEWLVNEVLASDLRFAFDSSLVLSSLYPQSLGQWFSNFSKDAGSADELVWRHRGNYQLSALYGSFSFQQSKFCKNPIKLVMCLGKYYLINRVEDDVSSLQVSDGIATYSMDPHLSSRKQKSQMFTIFSRSQRDKKWKACVNNIDALDFSYQLIVKKLNEDNSEVSSALSLPFSIELLLRIIADKDKSIVLAIAGNNYRDMLMNWVCRLRHLAVKNFVICALDSEIYHFSILQGLPVFKNPLAPTNISFNDCHFGTECFRRVTKVKSRIVLQILKLGYNVLMSDVDVYWFNNPLPFLVSFGPGTLVAQSDEYNETGPINLPRRLNSGFYFARSEMSTIAAFEMVVKHASASELSEQPSFYDVLCGEGGVNRMGDDKCQEPNTNLTVIFLDRNLFPNGAYRGLWEKQDVRSSCMKLGCLILHNNWISGRKKKLERQVFSGLWDYDPSLRMCLQKWQIPKSANISRSLV</sequence>
<proteinExistence type="predicted"/>
<reference evidence="3 4" key="1">
    <citation type="journal article" date="2019" name="Nat. Plants">
        <title>Genome sequencing of Musa balbisiana reveals subgenome evolution and function divergence in polyploid bananas.</title>
        <authorList>
            <person name="Yao X."/>
        </authorList>
    </citation>
    <scope>NUCLEOTIDE SEQUENCE [LARGE SCALE GENOMIC DNA]</scope>
    <source>
        <strain evidence="4">cv. DH-PKW</strain>
        <tissue evidence="3">Leaves</tissue>
    </source>
</reference>
<keyword evidence="1" id="KW-1133">Transmembrane helix</keyword>
<dbReference type="InterPro" id="IPR044575">
    <property type="entry name" value="RAY1-like"/>
</dbReference>
<dbReference type="PANTHER" id="PTHR47483">
    <property type="entry name" value="BETA-ARABINOFURANOSYLTRANSFERASE RAY1"/>
    <property type="match status" value="1"/>
</dbReference>
<dbReference type="STRING" id="52838.A0A4S8JSD2"/>
<evidence type="ECO:0000313" key="4">
    <source>
        <dbReference type="Proteomes" id="UP000317650"/>
    </source>
</evidence>
<feature type="domain" description="Nucleotide-diphospho-sugar transferase" evidence="2">
    <location>
        <begin position="501"/>
        <end position="722"/>
    </location>
</feature>
<organism evidence="3 4">
    <name type="scientific">Musa balbisiana</name>
    <name type="common">Banana</name>
    <dbReference type="NCBI Taxonomy" id="52838"/>
    <lineage>
        <taxon>Eukaryota</taxon>
        <taxon>Viridiplantae</taxon>
        <taxon>Streptophyta</taxon>
        <taxon>Embryophyta</taxon>
        <taxon>Tracheophyta</taxon>
        <taxon>Spermatophyta</taxon>
        <taxon>Magnoliopsida</taxon>
        <taxon>Liliopsida</taxon>
        <taxon>Zingiberales</taxon>
        <taxon>Musaceae</taxon>
        <taxon>Musa</taxon>
    </lineage>
</organism>
<evidence type="ECO:0000256" key="1">
    <source>
        <dbReference type="SAM" id="Phobius"/>
    </source>
</evidence>
<gene>
    <name evidence="3" type="ORF">C4D60_Mb01t32720</name>
</gene>
<accession>A0A4S8JSD2</accession>
<dbReference type="GO" id="GO:0016757">
    <property type="term" value="F:glycosyltransferase activity"/>
    <property type="evidence" value="ECO:0007669"/>
    <property type="project" value="InterPro"/>
</dbReference>
<protein>
    <recommendedName>
        <fullName evidence="2">Nucleotide-diphospho-sugar transferase domain-containing protein</fullName>
    </recommendedName>
</protein>
<dbReference type="Pfam" id="PF03407">
    <property type="entry name" value="Nucleotid_trans"/>
    <property type="match status" value="1"/>
</dbReference>
<dbReference type="PANTHER" id="PTHR47483:SF1">
    <property type="entry name" value="BETA-ARABINOFURANOSYLTRANSFERASE RAY1"/>
    <property type="match status" value="1"/>
</dbReference>